<sequence>MPAPIYHVRGWYNAPCPPPSMNAPTSSFKTVKKSSGNSKDAITASAEVAKVIVAVGEMVPLVGGFVKGLGGVALVLLTNLEQFCKNKEDVEELAKDIIDILTIARDAGINVSIAPDGHENTTDFEDLRKACLKFQEFLSDLTIKVVEMNRSEKGPWQGIKQFITSRNIQEEITGHRQSMEAAKSKLLLSLSLNSNASISHVKHGISSLQYSQMDLFTVASDIQRDVSHIRANYPGTVINNKFHNLRYADIQLREVCPQDDLYGSIDNPTRRTSVIKFTADVATLSRVMVVKEYSGDLGLMAWKSQLEIHGLAGRHPNLRQLYGVVQSGLTPSLVFYWNAGEMALKDFPKLFDKHLEFLAHTVLTHAFHNAFRFSLTRLQVTFGFDDVRCTPDGRLLFDDLQFSPSWDKLYIKNLADLFRPASPDIQDVLDSFMKRHQEPVIAKEHLLLYYDIISVVASLHGNVFIPLERNTMFGKIFINDIRSDRCFLVDCIEDEPLPVRISIIPEPEPETLLQLSSSLWRYTLPEDIVTMELTCIVSLTTEAKRECFFRWFTQGARILGQICKVSNGSRTQLFVSQITQRYFKIRIEADWNREPSSVPYLFIDMTIPNEDQISYVPNVYLSSDPHGAGLGVAHASDIHYLCSVTDAGHDVVVYPPIGLECSTLLHKICGFHPLSPEIARHLKQPELAMYLIQDEGVNIEISRNMIGCSPIPEAAMIVPWQQIKPYSDMLDDLEIDPSQSQSLDHDMLREPQIYEVNTDGKMDHIVVQACVSGLTSDSSPQGVAPMFRVSLAVYILGSIGTILFDSPLIRVLLVLGLFVYSWVRYSAGF</sequence>
<dbReference type="AlphaFoldDB" id="A0AA39NJ85"/>
<feature type="transmembrane region" description="Helical" evidence="1">
    <location>
        <begin position="811"/>
        <end position="827"/>
    </location>
</feature>
<evidence type="ECO:0000313" key="2">
    <source>
        <dbReference type="EMBL" id="KAK0466666.1"/>
    </source>
</evidence>
<keyword evidence="3" id="KW-1185">Reference proteome</keyword>
<organism evidence="2 3">
    <name type="scientific">Armillaria novae-zelandiae</name>
    <dbReference type="NCBI Taxonomy" id="153914"/>
    <lineage>
        <taxon>Eukaryota</taxon>
        <taxon>Fungi</taxon>
        <taxon>Dikarya</taxon>
        <taxon>Basidiomycota</taxon>
        <taxon>Agaricomycotina</taxon>
        <taxon>Agaricomycetes</taxon>
        <taxon>Agaricomycetidae</taxon>
        <taxon>Agaricales</taxon>
        <taxon>Marasmiineae</taxon>
        <taxon>Physalacriaceae</taxon>
        <taxon>Armillaria</taxon>
    </lineage>
</organism>
<gene>
    <name evidence="2" type="ORF">IW261DRAFT_1520518</name>
</gene>
<protein>
    <submittedName>
        <fullName evidence="2">Uncharacterized protein</fullName>
    </submittedName>
</protein>
<dbReference type="EMBL" id="JAUEPR010000080">
    <property type="protein sequence ID" value="KAK0466666.1"/>
    <property type="molecule type" value="Genomic_DNA"/>
</dbReference>
<dbReference type="Proteomes" id="UP001175227">
    <property type="component" value="Unassembled WGS sequence"/>
</dbReference>
<comment type="caution">
    <text evidence="2">The sequence shown here is derived from an EMBL/GenBank/DDBJ whole genome shotgun (WGS) entry which is preliminary data.</text>
</comment>
<keyword evidence="1" id="KW-1133">Transmembrane helix</keyword>
<accession>A0AA39NJ85</accession>
<keyword evidence="1" id="KW-0812">Transmembrane</keyword>
<name>A0AA39NJ85_9AGAR</name>
<evidence type="ECO:0000256" key="1">
    <source>
        <dbReference type="SAM" id="Phobius"/>
    </source>
</evidence>
<evidence type="ECO:0000313" key="3">
    <source>
        <dbReference type="Proteomes" id="UP001175227"/>
    </source>
</evidence>
<proteinExistence type="predicted"/>
<keyword evidence="1" id="KW-0472">Membrane</keyword>
<reference evidence="2" key="1">
    <citation type="submission" date="2023-06" db="EMBL/GenBank/DDBJ databases">
        <authorList>
            <consortium name="Lawrence Berkeley National Laboratory"/>
            <person name="Ahrendt S."/>
            <person name="Sahu N."/>
            <person name="Indic B."/>
            <person name="Wong-Bajracharya J."/>
            <person name="Merenyi Z."/>
            <person name="Ke H.-M."/>
            <person name="Monk M."/>
            <person name="Kocsube S."/>
            <person name="Drula E."/>
            <person name="Lipzen A."/>
            <person name="Balint B."/>
            <person name="Henrissat B."/>
            <person name="Andreopoulos B."/>
            <person name="Martin F.M."/>
            <person name="Harder C.B."/>
            <person name="Rigling D."/>
            <person name="Ford K.L."/>
            <person name="Foster G.D."/>
            <person name="Pangilinan J."/>
            <person name="Papanicolaou A."/>
            <person name="Barry K."/>
            <person name="LaButti K."/>
            <person name="Viragh M."/>
            <person name="Koriabine M."/>
            <person name="Yan M."/>
            <person name="Riley R."/>
            <person name="Champramary S."/>
            <person name="Plett K.L."/>
            <person name="Tsai I.J."/>
            <person name="Slot J."/>
            <person name="Sipos G."/>
            <person name="Plett J."/>
            <person name="Nagy L.G."/>
            <person name="Grigoriev I.V."/>
        </authorList>
    </citation>
    <scope>NUCLEOTIDE SEQUENCE</scope>
    <source>
        <strain evidence="2">ICMP 16352</strain>
    </source>
</reference>